<keyword evidence="5" id="KW-1185">Reference proteome</keyword>
<feature type="signal peptide" evidence="3">
    <location>
        <begin position="1"/>
        <end position="20"/>
    </location>
</feature>
<gene>
    <name evidence="4" type="ORF">TWF696_005500</name>
</gene>
<dbReference type="Proteomes" id="UP001375240">
    <property type="component" value="Unassembled WGS sequence"/>
</dbReference>
<keyword evidence="3" id="KW-0732">Signal</keyword>
<feature type="compositionally biased region" description="Basic and acidic residues" evidence="1">
    <location>
        <begin position="103"/>
        <end position="115"/>
    </location>
</feature>
<keyword evidence="2" id="KW-1133">Transmembrane helix</keyword>
<dbReference type="AlphaFoldDB" id="A0AAV9V3N1"/>
<evidence type="ECO:0000256" key="3">
    <source>
        <dbReference type="SAM" id="SignalP"/>
    </source>
</evidence>
<name>A0AAV9V3N1_9PEZI</name>
<comment type="caution">
    <text evidence="4">The sequence shown here is derived from an EMBL/GenBank/DDBJ whole genome shotgun (WGS) entry which is preliminary data.</text>
</comment>
<feature type="chain" id="PRO_5043373290" evidence="3">
    <location>
        <begin position="21"/>
        <end position="126"/>
    </location>
</feature>
<evidence type="ECO:0000313" key="4">
    <source>
        <dbReference type="EMBL" id="KAK6353537.1"/>
    </source>
</evidence>
<keyword evidence="2" id="KW-0812">Transmembrane</keyword>
<accession>A0AAV9V3N1</accession>
<protein>
    <submittedName>
        <fullName evidence="4">Uncharacterized protein</fullName>
    </submittedName>
</protein>
<evidence type="ECO:0000313" key="5">
    <source>
        <dbReference type="Proteomes" id="UP001375240"/>
    </source>
</evidence>
<sequence>MHLPYIYILVSLALLAAAQAEPITTATATTTTATDTKGRPITATDIVFIVIFSIVTLLGGWALGRHIAVLQERHRRQVLERLNSPSDTTATCTCAQLEKSKAEEAKLEDEKEEAAPRLSGSTCGEV</sequence>
<feature type="transmembrane region" description="Helical" evidence="2">
    <location>
        <begin position="46"/>
        <end position="68"/>
    </location>
</feature>
<organism evidence="4 5">
    <name type="scientific">Orbilia brochopaga</name>
    <dbReference type="NCBI Taxonomy" id="3140254"/>
    <lineage>
        <taxon>Eukaryota</taxon>
        <taxon>Fungi</taxon>
        <taxon>Dikarya</taxon>
        <taxon>Ascomycota</taxon>
        <taxon>Pezizomycotina</taxon>
        <taxon>Orbiliomycetes</taxon>
        <taxon>Orbiliales</taxon>
        <taxon>Orbiliaceae</taxon>
        <taxon>Orbilia</taxon>
    </lineage>
</organism>
<feature type="region of interest" description="Disordered" evidence="1">
    <location>
        <begin position="103"/>
        <end position="126"/>
    </location>
</feature>
<evidence type="ECO:0000256" key="1">
    <source>
        <dbReference type="SAM" id="MobiDB-lite"/>
    </source>
</evidence>
<keyword evidence="2" id="KW-0472">Membrane</keyword>
<dbReference type="EMBL" id="JAVHNQ010000003">
    <property type="protein sequence ID" value="KAK6353537.1"/>
    <property type="molecule type" value="Genomic_DNA"/>
</dbReference>
<proteinExistence type="predicted"/>
<evidence type="ECO:0000256" key="2">
    <source>
        <dbReference type="SAM" id="Phobius"/>
    </source>
</evidence>
<reference evidence="4 5" key="1">
    <citation type="submission" date="2019-10" db="EMBL/GenBank/DDBJ databases">
        <authorList>
            <person name="Palmer J.M."/>
        </authorList>
    </citation>
    <scope>NUCLEOTIDE SEQUENCE [LARGE SCALE GENOMIC DNA]</scope>
    <source>
        <strain evidence="4 5">TWF696</strain>
    </source>
</reference>